<keyword evidence="5 6" id="KW-0472">Membrane</keyword>
<dbReference type="EMBL" id="FUWZ01000011">
    <property type="protein sequence ID" value="SKA48291.1"/>
    <property type="molecule type" value="Genomic_DNA"/>
</dbReference>
<feature type="transmembrane region" description="Helical" evidence="6">
    <location>
        <begin position="153"/>
        <end position="176"/>
    </location>
</feature>
<keyword evidence="9" id="KW-1185">Reference proteome</keyword>
<feature type="transmembrane region" description="Helical" evidence="6">
    <location>
        <begin position="42"/>
        <end position="62"/>
    </location>
</feature>
<organism evidence="8 9">
    <name type="scientific">Chitinophaga eiseniae</name>
    <dbReference type="NCBI Taxonomy" id="634771"/>
    <lineage>
        <taxon>Bacteria</taxon>
        <taxon>Pseudomonadati</taxon>
        <taxon>Bacteroidota</taxon>
        <taxon>Chitinophagia</taxon>
        <taxon>Chitinophagales</taxon>
        <taxon>Chitinophagaceae</taxon>
        <taxon>Chitinophaga</taxon>
    </lineage>
</organism>
<dbReference type="RefSeq" id="WP_078673359.1">
    <property type="nucleotide sequence ID" value="NZ_FUWZ01000011.1"/>
</dbReference>
<dbReference type="InterPro" id="IPR050189">
    <property type="entry name" value="MFS_Efflux_Transporters"/>
</dbReference>
<proteinExistence type="predicted"/>
<dbReference type="AlphaFoldDB" id="A0A1T4U6Z9"/>
<feature type="transmembrane region" description="Helical" evidence="6">
    <location>
        <begin position="197"/>
        <end position="219"/>
    </location>
</feature>
<keyword evidence="4 6" id="KW-1133">Transmembrane helix</keyword>
<dbReference type="PANTHER" id="PTHR43124">
    <property type="entry name" value="PURINE EFFLUX PUMP PBUE"/>
    <property type="match status" value="1"/>
</dbReference>
<sequence length="396" mass="42560">MKKSIYAMALGAFGIITTEFGVIGVLPNLAQVFHVSLETAGWLLSAFALTVAVSSPFITALTVNVNRKLLMSTVLAVFVVSNILSAFAPNFTVLMIARILPAFLHPLFWNISLAAAFKESGSKAVSIVMSGVSIATVMGVPITTYAAEFFSNWQASFFLASFVSLIAFVGLVLYVPSMPATRKAAGDSQLYVLKSPLLWLNLVSTILMLAGMFSSYGYLAAYMEKVTHMNGVQISVMLLLFGGMGVLGNWLTGKALSKNVMLTTRVFFTALIFVQVLAYIFGGLFVPMVILLSFWGAIHTGGFLIGNIRTTRSVPHSALEFVNSLLTSCYNIGISLGTMLGGLIIARYDVHYVAWMSVGLLAANLGLSFVTFGKKHQQPVPAVAAEKEPMASMMHA</sequence>
<comment type="subcellular location">
    <subcellularLocation>
        <location evidence="1">Cell membrane</location>
        <topology evidence="1">Multi-pass membrane protein</topology>
    </subcellularLocation>
</comment>
<keyword evidence="3 6" id="KW-0812">Transmembrane</keyword>
<feature type="transmembrane region" description="Helical" evidence="6">
    <location>
        <begin position="7"/>
        <end position="30"/>
    </location>
</feature>
<evidence type="ECO:0000256" key="4">
    <source>
        <dbReference type="ARBA" id="ARBA00022989"/>
    </source>
</evidence>
<dbReference type="SUPFAM" id="SSF103473">
    <property type="entry name" value="MFS general substrate transporter"/>
    <property type="match status" value="1"/>
</dbReference>
<feature type="transmembrane region" description="Helical" evidence="6">
    <location>
        <begin position="231"/>
        <end position="250"/>
    </location>
</feature>
<dbReference type="OrthoDB" id="199773at2"/>
<protein>
    <submittedName>
        <fullName evidence="8">Predicted arabinose efflux permease, MFS family</fullName>
    </submittedName>
</protein>
<feature type="transmembrane region" description="Helical" evidence="6">
    <location>
        <begin position="262"/>
        <end position="282"/>
    </location>
</feature>
<keyword evidence="2" id="KW-1003">Cell membrane</keyword>
<dbReference type="STRING" id="634771.SAMN04488128_1119"/>
<dbReference type="InterPro" id="IPR020846">
    <property type="entry name" value="MFS_dom"/>
</dbReference>
<feature type="domain" description="Major facilitator superfamily (MFS) profile" evidence="7">
    <location>
        <begin position="4"/>
        <end position="376"/>
    </location>
</feature>
<dbReference type="PANTHER" id="PTHR43124:SF3">
    <property type="entry name" value="CHLORAMPHENICOL EFFLUX PUMP RV0191"/>
    <property type="match status" value="1"/>
</dbReference>
<dbReference type="Pfam" id="PF07690">
    <property type="entry name" value="MFS_1"/>
    <property type="match status" value="1"/>
</dbReference>
<dbReference type="InterPro" id="IPR036259">
    <property type="entry name" value="MFS_trans_sf"/>
</dbReference>
<dbReference type="Gene3D" id="1.20.1250.20">
    <property type="entry name" value="MFS general substrate transporter like domains"/>
    <property type="match status" value="1"/>
</dbReference>
<evidence type="ECO:0000256" key="6">
    <source>
        <dbReference type="SAM" id="Phobius"/>
    </source>
</evidence>
<name>A0A1T4U6Z9_9BACT</name>
<evidence type="ECO:0000256" key="5">
    <source>
        <dbReference type="ARBA" id="ARBA00023136"/>
    </source>
</evidence>
<feature type="transmembrane region" description="Helical" evidence="6">
    <location>
        <begin position="352"/>
        <end position="372"/>
    </location>
</feature>
<dbReference type="GO" id="GO:0005886">
    <property type="term" value="C:plasma membrane"/>
    <property type="evidence" value="ECO:0007669"/>
    <property type="project" value="UniProtKB-SubCell"/>
</dbReference>
<evidence type="ECO:0000313" key="9">
    <source>
        <dbReference type="Proteomes" id="UP000190367"/>
    </source>
</evidence>
<feature type="transmembrane region" description="Helical" evidence="6">
    <location>
        <begin position="288"/>
        <end position="308"/>
    </location>
</feature>
<evidence type="ECO:0000256" key="2">
    <source>
        <dbReference type="ARBA" id="ARBA00022475"/>
    </source>
</evidence>
<dbReference type="PROSITE" id="PS50850">
    <property type="entry name" value="MFS"/>
    <property type="match status" value="1"/>
</dbReference>
<evidence type="ECO:0000313" key="8">
    <source>
        <dbReference type="EMBL" id="SKA48291.1"/>
    </source>
</evidence>
<feature type="transmembrane region" description="Helical" evidence="6">
    <location>
        <begin position="95"/>
        <end position="117"/>
    </location>
</feature>
<feature type="transmembrane region" description="Helical" evidence="6">
    <location>
        <begin position="329"/>
        <end position="346"/>
    </location>
</feature>
<evidence type="ECO:0000256" key="3">
    <source>
        <dbReference type="ARBA" id="ARBA00022692"/>
    </source>
</evidence>
<dbReference type="Proteomes" id="UP000190367">
    <property type="component" value="Unassembled WGS sequence"/>
</dbReference>
<gene>
    <name evidence="8" type="ORF">SAMN04488128_1119</name>
</gene>
<dbReference type="GO" id="GO:0022857">
    <property type="term" value="F:transmembrane transporter activity"/>
    <property type="evidence" value="ECO:0007669"/>
    <property type="project" value="InterPro"/>
</dbReference>
<accession>A0A1T4U6Z9</accession>
<feature type="transmembrane region" description="Helical" evidence="6">
    <location>
        <begin position="69"/>
        <end position="89"/>
    </location>
</feature>
<feature type="transmembrane region" description="Helical" evidence="6">
    <location>
        <begin position="124"/>
        <end position="147"/>
    </location>
</feature>
<dbReference type="InterPro" id="IPR011701">
    <property type="entry name" value="MFS"/>
</dbReference>
<reference evidence="9" key="1">
    <citation type="submission" date="2017-02" db="EMBL/GenBank/DDBJ databases">
        <authorList>
            <person name="Varghese N."/>
            <person name="Submissions S."/>
        </authorList>
    </citation>
    <scope>NUCLEOTIDE SEQUENCE [LARGE SCALE GENOMIC DNA]</scope>
    <source>
        <strain evidence="9">DSM 22224</strain>
    </source>
</reference>
<dbReference type="CDD" id="cd17324">
    <property type="entry name" value="MFS_NepI_like"/>
    <property type="match status" value="1"/>
</dbReference>
<evidence type="ECO:0000256" key="1">
    <source>
        <dbReference type="ARBA" id="ARBA00004651"/>
    </source>
</evidence>
<evidence type="ECO:0000259" key="7">
    <source>
        <dbReference type="PROSITE" id="PS50850"/>
    </source>
</evidence>